<dbReference type="InParanoid" id="A0A5F8GSB4"/>
<dbReference type="SMART" id="SM00212">
    <property type="entry name" value="UBCc"/>
    <property type="match status" value="1"/>
</dbReference>
<evidence type="ECO:0000313" key="2">
    <source>
        <dbReference type="Ensembl" id="ENSMODP00000050284.1"/>
    </source>
</evidence>
<protein>
    <submittedName>
        <fullName evidence="2">Ubiquitin conjugating enzyme E2 L6</fullName>
    </submittedName>
</protein>
<dbReference type="OMA" id="PPYNLRA"/>
<dbReference type="KEGG" id="mdo:100025425"/>
<dbReference type="Ensembl" id="ENSMODT00000058391.1">
    <property type="protein sequence ID" value="ENSMODP00000050284.1"/>
    <property type="gene ID" value="ENSMODG00000040168.1"/>
</dbReference>
<dbReference type="GO" id="GO:0032020">
    <property type="term" value="P:ISG15-protein conjugation"/>
    <property type="evidence" value="ECO:0000318"/>
    <property type="project" value="GO_Central"/>
</dbReference>
<evidence type="ECO:0000259" key="1">
    <source>
        <dbReference type="PROSITE" id="PS50127"/>
    </source>
</evidence>
<dbReference type="GO" id="GO:0070936">
    <property type="term" value="P:protein K48-linked ubiquitination"/>
    <property type="evidence" value="ECO:0000318"/>
    <property type="project" value="GO_Central"/>
</dbReference>
<dbReference type="GO" id="GO:0042296">
    <property type="term" value="F:ISG15 transferase activity"/>
    <property type="evidence" value="ECO:0000318"/>
    <property type="project" value="GO_Central"/>
</dbReference>
<dbReference type="GeneTree" id="ENSGT00940000161981"/>
<dbReference type="InterPro" id="IPR050113">
    <property type="entry name" value="Ub_conjugating_enzyme"/>
</dbReference>
<reference evidence="2 3" key="1">
    <citation type="journal article" date="2007" name="Nature">
        <title>Genome of the marsupial Monodelphis domestica reveals innovation in non-coding sequences.</title>
        <authorList>
            <person name="Mikkelsen T.S."/>
            <person name="Wakefield M.J."/>
            <person name="Aken B."/>
            <person name="Amemiya C.T."/>
            <person name="Chang J.L."/>
            <person name="Duke S."/>
            <person name="Garber M."/>
            <person name="Gentles A.J."/>
            <person name="Goodstadt L."/>
            <person name="Heger A."/>
            <person name="Jurka J."/>
            <person name="Kamal M."/>
            <person name="Mauceli E."/>
            <person name="Searle S.M."/>
            <person name="Sharpe T."/>
            <person name="Baker M.L."/>
            <person name="Batzer M.A."/>
            <person name="Benos P.V."/>
            <person name="Belov K."/>
            <person name="Clamp M."/>
            <person name="Cook A."/>
            <person name="Cuff J."/>
            <person name="Das R."/>
            <person name="Davidow L."/>
            <person name="Deakin J.E."/>
            <person name="Fazzari M.J."/>
            <person name="Glass J.L."/>
            <person name="Grabherr M."/>
            <person name="Greally J.M."/>
            <person name="Gu W."/>
            <person name="Hore T.A."/>
            <person name="Huttley G.A."/>
            <person name="Kleber M."/>
            <person name="Jirtle R.L."/>
            <person name="Koina E."/>
            <person name="Lee J.T."/>
            <person name="Mahony S."/>
            <person name="Marra M.A."/>
            <person name="Miller R.D."/>
            <person name="Nicholls R.D."/>
            <person name="Oda M."/>
            <person name="Papenfuss A.T."/>
            <person name="Parra Z.E."/>
            <person name="Pollock D.D."/>
            <person name="Ray D.A."/>
            <person name="Schein J.E."/>
            <person name="Speed T.P."/>
            <person name="Thompson K."/>
            <person name="VandeBerg J.L."/>
            <person name="Wade C.M."/>
            <person name="Walker J.A."/>
            <person name="Waters P.D."/>
            <person name="Webber C."/>
            <person name="Weidman J.R."/>
            <person name="Xie X."/>
            <person name="Zody M.C."/>
            <person name="Baldwin J."/>
            <person name="Abdouelleil A."/>
            <person name="Abdulkadir J."/>
            <person name="Abebe A."/>
            <person name="Abera B."/>
            <person name="Abreu J."/>
            <person name="Acer S.C."/>
            <person name="Aftuck L."/>
            <person name="Alexander A."/>
            <person name="An P."/>
            <person name="Anderson E."/>
            <person name="Anderson S."/>
            <person name="Arachi H."/>
            <person name="Azer M."/>
            <person name="Bachantsang P."/>
            <person name="Barry A."/>
            <person name="Bayul T."/>
            <person name="Berlin A."/>
            <person name="Bessette D."/>
            <person name="Bloom T."/>
            <person name="Bloom T."/>
            <person name="Boguslavskiy L."/>
            <person name="Bonnet C."/>
            <person name="Boukhgalter B."/>
            <person name="Bourzgui I."/>
            <person name="Brown A."/>
            <person name="Cahill P."/>
            <person name="Channer S."/>
            <person name="Cheshatsang Y."/>
            <person name="Chuda L."/>
            <person name="Citroen M."/>
            <person name="Collymore A."/>
            <person name="Cooke P."/>
            <person name="Costello M."/>
            <person name="D'Aco K."/>
            <person name="Daza R."/>
            <person name="De Haan G."/>
            <person name="DeGray S."/>
            <person name="DeMaso C."/>
            <person name="Dhargay N."/>
            <person name="Dooley K."/>
            <person name="Dooley E."/>
            <person name="Doricent M."/>
            <person name="Dorje P."/>
            <person name="Dorjee K."/>
            <person name="Dupes A."/>
            <person name="Elong R."/>
            <person name="Falk J."/>
            <person name="Farina A."/>
            <person name="Faro S."/>
            <person name="Ferguson D."/>
            <person name="Fisher S."/>
            <person name="Foley C.D."/>
            <person name="Franke A."/>
            <person name="Friedrich D."/>
            <person name="Gadbois L."/>
            <person name="Gearin G."/>
            <person name="Gearin C.R."/>
            <person name="Giannoukos G."/>
            <person name="Goode T."/>
            <person name="Graham J."/>
            <person name="Grandbois E."/>
            <person name="Grewal S."/>
            <person name="Gyaltsen K."/>
            <person name="Hafez N."/>
            <person name="Hagos B."/>
            <person name="Hall J."/>
            <person name="Henson C."/>
            <person name="Hollinger A."/>
            <person name="Honan T."/>
            <person name="Huard M.D."/>
            <person name="Hughes L."/>
            <person name="Hurhula B."/>
            <person name="Husby M.E."/>
            <person name="Kamat A."/>
            <person name="Kanga B."/>
            <person name="Kashin S."/>
            <person name="Khazanovich D."/>
            <person name="Kisner P."/>
            <person name="Lance K."/>
            <person name="Lara M."/>
            <person name="Lee W."/>
            <person name="Lennon N."/>
            <person name="Letendre F."/>
            <person name="LeVine R."/>
            <person name="Lipovsky A."/>
            <person name="Liu X."/>
            <person name="Liu J."/>
            <person name="Liu S."/>
            <person name="Lokyitsang T."/>
            <person name="Lokyitsang Y."/>
            <person name="Lubonja R."/>
            <person name="Lui A."/>
            <person name="MacDonald P."/>
            <person name="Magnisalis V."/>
            <person name="Maru K."/>
            <person name="Matthews C."/>
            <person name="McCusker W."/>
            <person name="McDonough S."/>
            <person name="Mehta T."/>
            <person name="Meldrim J."/>
            <person name="Meneus L."/>
            <person name="Mihai O."/>
            <person name="Mihalev A."/>
            <person name="Mihova T."/>
            <person name="Mittelman R."/>
            <person name="Mlenga V."/>
            <person name="Montmayeur A."/>
            <person name="Mulrain L."/>
            <person name="Navidi A."/>
            <person name="Naylor J."/>
            <person name="Negash T."/>
            <person name="Nguyen T."/>
            <person name="Nguyen N."/>
            <person name="Nicol R."/>
            <person name="Norbu C."/>
            <person name="Norbu N."/>
            <person name="Novod N."/>
            <person name="O'Neill B."/>
            <person name="Osman S."/>
            <person name="Markiewicz E."/>
            <person name="Oyono O.L."/>
            <person name="Patti C."/>
            <person name="Phunkhang P."/>
            <person name="Pierre F."/>
            <person name="Priest M."/>
            <person name="Raghuraman S."/>
            <person name="Rege F."/>
            <person name="Reyes R."/>
            <person name="Rise C."/>
            <person name="Rogov P."/>
            <person name="Ross K."/>
            <person name="Ryan E."/>
            <person name="Settipalli S."/>
            <person name="Shea T."/>
            <person name="Sherpa N."/>
            <person name="Shi L."/>
            <person name="Shih D."/>
            <person name="Sparrow T."/>
            <person name="Spaulding J."/>
            <person name="Stalker J."/>
            <person name="Stange-Thomann N."/>
            <person name="Stavropoulos S."/>
            <person name="Stone C."/>
            <person name="Strader C."/>
            <person name="Tesfaye S."/>
            <person name="Thomson T."/>
            <person name="Thoulutsang Y."/>
            <person name="Thoulutsang D."/>
            <person name="Topham K."/>
            <person name="Topping I."/>
            <person name="Tsamla T."/>
            <person name="Vassiliev H."/>
            <person name="Vo A."/>
            <person name="Wangchuk T."/>
            <person name="Wangdi T."/>
            <person name="Weiand M."/>
            <person name="Wilkinson J."/>
            <person name="Wilson A."/>
            <person name="Yadav S."/>
            <person name="Young G."/>
            <person name="Yu Q."/>
            <person name="Zembek L."/>
            <person name="Zhong D."/>
            <person name="Zimmer A."/>
            <person name="Zwirko Z."/>
            <person name="Jaffe D.B."/>
            <person name="Alvarez P."/>
            <person name="Brockman W."/>
            <person name="Butler J."/>
            <person name="Chin C."/>
            <person name="Gnerre S."/>
            <person name="MacCallum I."/>
            <person name="Graves J.A."/>
            <person name="Ponting C.P."/>
            <person name="Breen M."/>
            <person name="Samollow P.B."/>
            <person name="Lander E.S."/>
            <person name="Lindblad-Toh K."/>
        </authorList>
    </citation>
    <scope>NUCLEOTIDE SEQUENCE [LARGE SCALE GENOMIC DNA]</scope>
</reference>
<dbReference type="CDD" id="cd23801">
    <property type="entry name" value="UBCc_UBE2L3"/>
    <property type="match status" value="1"/>
</dbReference>
<reference evidence="2" key="3">
    <citation type="submission" date="2025-09" db="UniProtKB">
        <authorList>
            <consortium name="Ensembl"/>
        </authorList>
    </citation>
    <scope>IDENTIFICATION</scope>
</reference>
<dbReference type="AlphaFoldDB" id="A0A5F8GSB4"/>
<dbReference type="Pfam" id="PF00179">
    <property type="entry name" value="UQ_con"/>
    <property type="match status" value="1"/>
</dbReference>
<accession>A0A5F8GSB4</accession>
<organism evidence="2 3">
    <name type="scientific">Monodelphis domestica</name>
    <name type="common">Gray short-tailed opossum</name>
    <dbReference type="NCBI Taxonomy" id="13616"/>
    <lineage>
        <taxon>Eukaryota</taxon>
        <taxon>Metazoa</taxon>
        <taxon>Chordata</taxon>
        <taxon>Craniata</taxon>
        <taxon>Vertebrata</taxon>
        <taxon>Euteleostomi</taxon>
        <taxon>Mammalia</taxon>
        <taxon>Metatheria</taxon>
        <taxon>Didelphimorphia</taxon>
        <taxon>Didelphidae</taxon>
        <taxon>Monodelphis</taxon>
    </lineage>
</organism>
<name>A0A5F8GSB4_MONDO</name>
<dbReference type="Bgee" id="ENSMODG00000040168">
    <property type="expression patterns" value="Expressed in blood and 16 other cell types or tissues"/>
</dbReference>
<sequence length="150" mass="16963">MTASIRAAKELEMLQDNLPAYLQDLCSEGSNVLIWNATLLPDLEPYNLRAFRFRITFPRNYPYKPPQLNFVTSIYHPQVTENGEVCLPSLHSNWKAHTTIHQGRLRVSASPQGLGFLGGVTHKAGWFIEQRTELGLGECERVRVELKGQG</sequence>
<reference evidence="2" key="2">
    <citation type="submission" date="2025-08" db="UniProtKB">
        <authorList>
            <consortium name="Ensembl"/>
        </authorList>
    </citation>
    <scope>IDENTIFICATION</scope>
</reference>
<keyword evidence="3" id="KW-1185">Reference proteome</keyword>
<dbReference type="SUPFAM" id="SSF54495">
    <property type="entry name" value="UBC-like"/>
    <property type="match status" value="1"/>
</dbReference>
<dbReference type="Proteomes" id="UP000002280">
    <property type="component" value="Chromosome 5"/>
</dbReference>
<dbReference type="GO" id="GO:0061631">
    <property type="term" value="F:ubiquitin conjugating enzyme activity"/>
    <property type="evidence" value="ECO:0000318"/>
    <property type="project" value="GO_Central"/>
</dbReference>
<dbReference type="PANTHER" id="PTHR24067">
    <property type="entry name" value="UBIQUITIN-CONJUGATING ENZYME E2"/>
    <property type="match status" value="1"/>
</dbReference>
<dbReference type="STRING" id="13616.ENSMODP00000050284"/>
<evidence type="ECO:0000313" key="3">
    <source>
        <dbReference type="Proteomes" id="UP000002280"/>
    </source>
</evidence>
<dbReference type="Gene3D" id="3.10.110.10">
    <property type="entry name" value="Ubiquitin Conjugating Enzyme"/>
    <property type="match status" value="1"/>
</dbReference>
<feature type="domain" description="UBC core" evidence="1">
    <location>
        <begin position="2"/>
        <end position="150"/>
    </location>
</feature>
<dbReference type="InterPro" id="IPR000608">
    <property type="entry name" value="UBC"/>
</dbReference>
<dbReference type="PROSITE" id="PS50127">
    <property type="entry name" value="UBC_2"/>
    <property type="match status" value="1"/>
</dbReference>
<dbReference type="GO" id="GO:0005634">
    <property type="term" value="C:nucleus"/>
    <property type="evidence" value="ECO:0000318"/>
    <property type="project" value="GO_Central"/>
</dbReference>
<proteinExistence type="predicted"/>
<dbReference type="InterPro" id="IPR016135">
    <property type="entry name" value="UBQ-conjugating_enzyme/RWD"/>
</dbReference>